<dbReference type="Gene3D" id="1.25.10.10">
    <property type="entry name" value="Leucine-rich Repeat Variant"/>
    <property type="match status" value="1"/>
</dbReference>
<organism evidence="1 2">
    <name type="scientific">Entamoeba invadens IP1</name>
    <dbReference type="NCBI Taxonomy" id="370355"/>
    <lineage>
        <taxon>Eukaryota</taxon>
        <taxon>Amoebozoa</taxon>
        <taxon>Evosea</taxon>
        <taxon>Archamoebae</taxon>
        <taxon>Mastigamoebida</taxon>
        <taxon>Entamoebidae</taxon>
        <taxon>Entamoeba</taxon>
    </lineage>
</organism>
<evidence type="ECO:0000313" key="2">
    <source>
        <dbReference type="Proteomes" id="UP000014680"/>
    </source>
</evidence>
<protein>
    <submittedName>
        <fullName evidence="1">Uncharacterized protein</fullName>
    </submittedName>
</protein>
<reference evidence="1 2" key="1">
    <citation type="submission" date="2012-10" db="EMBL/GenBank/DDBJ databases">
        <authorList>
            <person name="Zafar N."/>
            <person name="Inman J."/>
            <person name="Hall N."/>
            <person name="Lorenzi H."/>
            <person name="Caler E."/>
        </authorList>
    </citation>
    <scope>NUCLEOTIDE SEQUENCE [LARGE SCALE GENOMIC DNA]</scope>
    <source>
        <strain evidence="1 2">IP1</strain>
    </source>
</reference>
<dbReference type="InterPro" id="IPR016024">
    <property type="entry name" value="ARM-type_fold"/>
</dbReference>
<accession>A0A0A1U608</accession>
<dbReference type="OMA" id="WRISCNT"/>
<dbReference type="SUPFAM" id="SSF48371">
    <property type="entry name" value="ARM repeat"/>
    <property type="match status" value="1"/>
</dbReference>
<name>A0A0A1U608_ENTIV</name>
<dbReference type="KEGG" id="eiv:EIN_227280"/>
<dbReference type="VEuPathDB" id="AmoebaDB:EIN_227280"/>
<sequence>MFNSGLNERSSFNLENSEELRKMVLKEVRLRTKVLQSSEKMKTTKCGGYCSVLIGDEVPGKLTVSTLPPMTDQFMSIEYMLNLVEIFLDDSEVVNSVIYCVAIMVLDTNNRVVFQQKNGLMTVQKAVEKYKQNIVVLRCCCSVFANVGPYIIDLPSITLVEEMSKLHPYDQFIKTALCAAFANYARVNPTSVIENGIIEKMKPLLCDSNIDLQYSVLAAYSNIARNSTIGQKRCIDNGIHEVVMNKLLRTECNPQYWRVACNTLGCFAVNGLGFESVKVVKYAIESGFVDKIIDVLHIVSFKDSDEKGYERMYGCLAKFAIVRAIKRIPRLSWLSFQCCKNPRLIPAAFAKFYLNDAFKCHVCKKPCDPLIIRSIKFQDKLVLMSYCSTTCWGRRHEC</sequence>
<dbReference type="AlphaFoldDB" id="A0A0A1U608"/>
<evidence type="ECO:0000313" key="1">
    <source>
        <dbReference type="EMBL" id="ELP88315.1"/>
    </source>
</evidence>
<dbReference type="InterPro" id="IPR011989">
    <property type="entry name" value="ARM-like"/>
</dbReference>
<proteinExistence type="predicted"/>
<gene>
    <name evidence="1" type="ORF">EIN_227280</name>
</gene>
<dbReference type="EMBL" id="KB206756">
    <property type="protein sequence ID" value="ELP88315.1"/>
    <property type="molecule type" value="Genomic_DNA"/>
</dbReference>
<keyword evidence="2" id="KW-1185">Reference proteome</keyword>
<dbReference type="GeneID" id="14887294"/>
<dbReference type="Proteomes" id="UP000014680">
    <property type="component" value="Unassembled WGS sequence"/>
</dbReference>
<dbReference type="RefSeq" id="XP_004255086.1">
    <property type="nucleotide sequence ID" value="XM_004255038.1"/>
</dbReference>
<dbReference type="OrthoDB" id="29449at2759"/>